<dbReference type="GO" id="GO:0055085">
    <property type="term" value="P:transmembrane transport"/>
    <property type="evidence" value="ECO:0007669"/>
    <property type="project" value="InterPro"/>
</dbReference>
<dbReference type="RefSeq" id="WP_057977333.1">
    <property type="nucleotide sequence ID" value="NZ_LKHP01000003.1"/>
</dbReference>
<dbReference type="GO" id="GO:0005886">
    <property type="term" value="C:plasma membrane"/>
    <property type="evidence" value="ECO:0007669"/>
    <property type="project" value="UniProtKB-SubCell"/>
</dbReference>
<dbReference type="CDD" id="cd06261">
    <property type="entry name" value="TM_PBP2"/>
    <property type="match status" value="1"/>
</dbReference>
<feature type="domain" description="ABC transmembrane type-1" evidence="9">
    <location>
        <begin position="56"/>
        <end position="244"/>
    </location>
</feature>
<keyword evidence="2 8" id="KW-0813">Transport</keyword>
<dbReference type="OrthoDB" id="9782004at2"/>
<dbReference type="InterPro" id="IPR000515">
    <property type="entry name" value="MetI-like"/>
</dbReference>
<dbReference type="Proteomes" id="UP000052015">
    <property type="component" value="Unassembled WGS sequence"/>
</dbReference>
<dbReference type="PATRIC" id="fig|908809.3.peg.801"/>
<feature type="transmembrane region" description="Helical" evidence="8">
    <location>
        <begin position="56"/>
        <end position="78"/>
    </location>
</feature>
<reference evidence="10 11" key="1">
    <citation type="submission" date="2015-09" db="EMBL/GenBank/DDBJ databases">
        <title>Draft genome sequence of a Caloramator mitchellensis, a moderate thermophile from the Great Artesian Basin of Australia.</title>
        <authorList>
            <person name="Patel B.K."/>
        </authorList>
    </citation>
    <scope>NUCLEOTIDE SEQUENCE [LARGE SCALE GENOMIC DNA]</scope>
    <source>
        <strain evidence="10 11">VF08</strain>
    </source>
</reference>
<protein>
    <submittedName>
        <fullName evidence="10">Putative 2-aminoethylphosphonate transport system permease protein PhnV</fullName>
    </submittedName>
</protein>
<evidence type="ECO:0000256" key="8">
    <source>
        <dbReference type="RuleBase" id="RU363032"/>
    </source>
</evidence>
<dbReference type="Gene3D" id="1.10.3720.10">
    <property type="entry name" value="MetI-like"/>
    <property type="match status" value="1"/>
</dbReference>
<feature type="transmembrane region" description="Helical" evidence="8">
    <location>
        <begin position="90"/>
        <end position="108"/>
    </location>
</feature>
<dbReference type="AlphaFoldDB" id="A0A0R3K510"/>
<dbReference type="PANTHER" id="PTHR43357:SF4">
    <property type="entry name" value="INNER MEMBRANE ABC TRANSPORTER PERMEASE PROTEIN YDCV"/>
    <property type="match status" value="1"/>
</dbReference>
<evidence type="ECO:0000256" key="4">
    <source>
        <dbReference type="ARBA" id="ARBA00022519"/>
    </source>
</evidence>
<keyword evidence="6 8" id="KW-1133">Transmembrane helix</keyword>
<evidence type="ECO:0000256" key="5">
    <source>
        <dbReference type="ARBA" id="ARBA00022692"/>
    </source>
</evidence>
<evidence type="ECO:0000259" key="9">
    <source>
        <dbReference type="PROSITE" id="PS50928"/>
    </source>
</evidence>
<keyword evidence="5 8" id="KW-0812">Transmembrane</keyword>
<dbReference type="EMBL" id="LKHP01000003">
    <property type="protein sequence ID" value="KRQ87455.1"/>
    <property type="molecule type" value="Genomic_DNA"/>
</dbReference>
<feature type="transmembrane region" description="Helical" evidence="8">
    <location>
        <begin position="168"/>
        <end position="190"/>
    </location>
</feature>
<gene>
    <name evidence="10" type="primary">phnV</name>
    <name evidence="10" type="ORF">ABG79_00793</name>
</gene>
<evidence type="ECO:0000256" key="7">
    <source>
        <dbReference type="ARBA" id="ARBA00023136"/>
    </source>
</evidence>
<feature type="transmembrane region" description="Helical" evidence="8">
    <location>
        <begin position="7"/>
        <end position="24"/>
    </location>
</feature>
<evidence type="ECO:0000256" key="6">
    <source>
        <dbReference type="ARBA" id="ARBA00022989"/>
    </source>
</evidence>
<keyword evidence="3" id="KW-1003">Cell membrane</keyword>
<name>A0A0R3K510_CALMK</name>
<evidence type="ECO:0000313" key="10">
    <source>
        <dbReference type="EMBL" id="KRQ87455.1"/>
    </source>
</evidence>
<dbReference type="PANTHER" id="PTHR43357">
    <property type="entry name" value="INNER MEMBRANE ABC TRANSPORTER PERMEASE PROTEIN YDCV"/>
    <property type="match status" value="1"/>
</dbReference>
<organism evidence="10 11">
    <name type="scientific">Caloramator mitchellensis</name>
    <dbReference type="NCBI Taxonomy" id="908809"/>
    <lineage>
        <taxon>Bacteria</taxon>
        <taxon>Bacillati</taxon>
        <taxon>Bacillota</taxon>
        <taxon>Clostridia</taxon>
        <taxon>Eubacteriales</taxon>
        <taxon>Clostridiaceae</taxon>
        <taxon>Caloramator</taxon>
    </lineage>
</organism>
<dbReference type="PROSITE" id="PS50928">
    <property type="entry name" value="ABC_TM1"/>
    <property type="match status" value="1"/>
</dbReference>
<comment type="similarity">
    <text evidence="8">Belongs to the binding-protein-dependent transport system permease family.</text>
</comment>
<keyword evidence="7 8" id="KW-0472">Membrane</keyword>
<feature type="transmembrane region" description="Helical" evidence="8">
    <location>
        <begin position="224"/>
        <end position="244"/>
    </location>
</feature>
<evidence type="ECO:0000256" key="2">
    <source>
        <dbReference type="ARBA" id="ARBA00022448"/>
    </source>
</evidence>
<dbReference type="Pfam" id="PF00528">
    <property type="entry name" value="BPD_transp_1"/>
    <property type="match status" value="1"/>
</dbReference>
<dbReference type="SUPFAM" id="SSF161098">
    <property type="entry name" value="MetI-like"/>
    <property type="match status" value="1"/>
</dbReference>
<evidence type="ECO:0000313" key="11">
    <source>
        <dbReference type="Proteomes" id="UP000052015"/>
    </source>
</evidence>
<sequence>MILKKIIVFILLFPLLIIFLWSFASTWSWPNLFPEGISTRGFVSIISKGNGSLEALINSIAISFCVTIIALIISIMAARALGLYEFKGKWIIKLAMFAPIIVPITPVGMGIHYIFIKLGIANTLLGIIIAHLIPTLPYGIRIITDIIEIVGDKFENQGKVLGASKVKVFINITLPMIMPGIITAGSLIFIVSFSQYFLTFIIGGGVISTFPIIMFPFIQNGDRVIASSYSIVFVVTAIIILLILENAVKKYFKLQNHFYL</sequence>
<dbReference type="STRING" id="908809.ABG79_00793"/>
<evidence type="ECO:0000256" key="1">
    <source>
        <dbReference type="ARBA" id="ARBA00004429"/>
    </source>
</evidence>
<keyword evidence="4" id="KW-0997">Cell inner membrane</keyword>
<feature type="transmembrane region" description="Helical" evidence="8">
    <location>
        <begin position="114"/>
        <end position="133"/>
    </location>
</feature>
<keyword evidence="11" id="KW-1185">Reference proteome</keyword>
<dbReference type="InterPro" id="IPR035906">
    <property type="entry name" value="MetI-like_sf"/>
</dbReference>
<comment type="subcellular location">
    <subcellularLocation>
        <location evidence="1">Cell inner membrane</location>
        <topology evidence="1">Multi-pass membrane protein</topology>
    </subcellularLocation>
    <subcellularLocation>
        <location evidence="8">Cell membrane</location>
        <topology evidence="8">Multi-pass membrane protein</topology>
    </subcellularLocation>
</comment>
<proteinExistence type="inferred from homology"/>
<accession>A0A0R3K510</accession>
<evidence type="ECO:0000256" key="3">
    <source>
        <dbReference type="ARBA" id="ARBA00022475"/>
    </source>
</evidence>
<comment type="caution">
    <text evidence="10">The sequence shown here is derived from an EMBL/GenBank/DDBJ whole genome shotgun (WGS) entry which is preliminary data.</text>
</comment>
<feature type="transmembrane region" description="Helical" evidence="8">
    <location>
        <begin position="196"/>
        <end position="217"/>
    </location>
</feature>